<feature type="compositionally biased region" description="Basic and acidic residues" evidence="1">
    <location>
        <begin position="47"/>
        <end position="69"/>
    </location>
</feature>
<reference evidence="2" key="1">
    <citation type="submission" date="2016-10" db="EMBL/GenBank/DDBJ databases">
        <title>Sequence of Gallionella enrichment culture.</title>
        <authorList>
            <person name="Poehlein A."/>
            <person name="Muehling M."/>
            <person name="Daniel R."/>
        </authorList>
    </citation>
    <scope>NUCLEOTIDE SEQUENCE</scope>
</reference>
<comment type="caution">
    <text evidence="2">The sequence shown here is derived from an EMBL/GenBank/DDBJ whole genome shotgun (WGS) entry which is preliminary data.</text>
</comment>
<dbReference type="AlphaFoldDB" id="A0A1J5P7T7"/>
<proteinExistence type="predicted"/>
<organism evidence="2">
    <name type="scientific">mine drainage metagenome</name>
    <dbReference type="NCBI Taxonomy" id="410659"/>
    <lineage>
        <taxon>unclassified sequences</taxon>
        <taxon>metagenomes</taxon>
        <taxon>ecological metagenomes</taxon>
    </lineage>
</organism>
<protein>
    <submittedName>
        <fullName evidence="2">Uncharacterized protein</fullName>
    </submittedName>
</protein>
<evidence type="ECO:0000313" key="2">
    <source>
        <dbReference type="EMBL" id="OIQ63524.1"/>
    </source>
</evidence>
<evidence type="ECO:0000256" key="1">
    <source>
        <dbReference type="SAM" id="MobiDB-lite"/>
    </source>
</evidence>
<gene>
    <name evidence="2" type="ORF">GALL_549350</name>
</gene>
<dbReference type="EMBL" id="MLJW01008938">
    <property type="protein sequence ID" value="OIQ63524.1"/>
    <property type="molecule type" value="Genomic_DNA"/>
</dbReference>
<name>A0A1J5P7T7_9ZZZZ</name>
<feature type="region of interest" description="Disordered" evidence="1">
    <location>
        <begin position="38"/>
        <end position="69"/>
    </location>
</feature>
<sequence>MRHHLRHLGVQALAHLGAAVVHPHAAVGIDLHQRPRLVEEGGGEGDAELHRGEGDAAPDHRAGGVERGDRRAAADIVAALRQAVDEPRQDVVLHRHAVGRGVARGVAVEVGAAHVEWVESQGAGDVVEHGFDGDHALRAAETAERRVRLGVGAAAV</sequence>
<accession>A0A1J5P7T7</accession>